<sequence>MRGQVARLHAEDTGSELLTTGEAAALLGVSRQQVVDLCDEGQLPHSWAGKHRRLLRQDVETLALGNRRMTRDQTRSMLLAHAIAGRVAVDPEGSRTVARENLQRMLAAAPRGGARVWLQEWERLLDGSLIGLLSALTSPTPRSRELRQNNPFAGVLSEEERTAVLAASRDAGRR</sequence>
<feature type="domain" description="Helix-turn-helix" evidence="1">
    <location>
        <begin position="17"/>
        <end position="63"/>
    </location>
</feature>
<evidence type="ECO:0000313" key="2">
    <source>
        <dbReference type="EMBL" id="CAB4925228.1"/>
    </source>
</evidence>
<proteinExistence type="predicted"/>
<dbReference type="AlphaFoldDB" id="A0A6J7I314"/>
<gene>
    <name evidence="2" type="ORF">UFOPK3609_01624</name>
</gene>
<name>A0A6J7I314_9ZZZZ</name>
<dbReference type="EMBL" id="CAFBMQ010000285">
    <property type="protein sequence ID" value="CAB4925228.1"/>
    <property type="molecule type" value="Genomic_DNA"/>
</dbReference>
<reference evidence="2" key="1">
    <citation type="submission" date="2020-05" db="EMBL/GenBank/DDBJ databases">
        <authorList>
            <person name="Chiriac C."/>
            <person name="Salcher M."/>
            <person name="Ghai R."/>
            <person name="Kavagutti S V."/>
        </authorList>
    </citation>
    <scope>NUCLEOTIDE SEQUENCE</scope>
</reference>
<dbReference type="Pfam" id="PF12728">
    <property type="entry name" value="HTH_17"/>
    <property type="match status" value="1"/>
</dbReference>
<dbReference type="InterPro" id="IPR041657">
    <property type="entry name" value="HTH_17"/>
</dbReference>
<protein>
    <submittedName>
        <fullName evidence="2">Unannotated protein</fullName>
    </submittedName>
</protein>
<evidence type="ECO:0000259" key="1">
    <source>
        <dbReference type="Pfam" id="PF12728"/>
    </source>
</evidence>
<accession>A0A6J7I314</accession>
<organism evidence="2">
    <name type="scientific">freshwater metagenome</name>
    <dbReference type="NCBI Taxonomy" id="449393"/>
    <lineage>
        <taxon>unclassified sequences</taxon>
        <taxon>metagenomes</taxon>
        <taxon>ecological metagenomes</taxon>
    </lineage>
</organism>
<dbReference type="NCBIfam" id="TIGR01764">
    <property type="entry name" value="excise"/>
    <property type="match status" value="1"/>
</dbReference>
<dbReference type="InterPro" id="IPR010093">
    <property type="entry name" value="SinI_DNA-bd"/>
</dbReference>
<dbReference type="GO" id="GO:0003677">
    <property type="term" value="F:DNA binding"/>
    <property type="evidence" value="ECO:0007669"/>
    <property type="project" value="InterPro"/>
</dbReference>